<organism evidence="3 6">
    <name type="scientific">Clostridium pasteurianum DSM 525 = ATCC 6013</name>
    <dbReference type="NCBI Taxonomy" id="1262449"/>
    <lineage>
        <taxon>Bacteria</taxon>
        <taxon>Bacillati</taxon>
        <taxon>Bacillota</taxon>
        <taxon>Clostridia</taxon>
        <taxon>Eubacteriales</taxon>
        <taxon>Clostridiaceae</taxon>
        <taxon>Clostridium</taxon>
    </lineage>
</organism>
<dbReference type="AlphaFoldDB" id="A0A0H3J5G7"/>
<keyword evidence="6" id="KW-1185">Reference proteome</keyword>
<protein>
    <recommendedName>
        <fullName evidence="7">Lipoprotein</fullName>
    </recommendedName>
</protein>
<proteinExistence type="predicted"/>
<dbReference type="RefSeq" id="WP_003448278.1">
    <property type="nucleotide sequence ID" value="NZ_ANZB01000026.1"/>
</dbReference>
<feature type="compositionally biased region" description="Polar residues" evidence="1">
    <location>
        <begin position="73"/>
        <end position="94"/>
    </location>
</feature>
<dbReference type="GeneID" id="93072316"/>
<evidence type="ECO:0000313" key="6">
    <source>
        <dbReference type="Proteomes" id="UP000030905"/>
    </source>
</evidence>
<evidence type="ECO:0000313" key="4">
    <source>
        <dbReference type="EMBL" id="KRU13819.1"/>
    </source>
</evidence>
<evidence type="ECO:0008006" key="7">
    <source>
        <dbReference type="Google" id="ProtNLM"/>
    </source>
</evidence>
<accession>A0A0H3J5G7</accession>
<evidence type="ECO:0000256" key="1">
    <source>
        <dbReference type="SAM" id="MobiDB-lite"/>
    </source>
</evidence>
<feature type="signal peptide" evidence="2">
    <location>
        <begin position="1"/>
        <end position="23"/>
    </location>
</feature>
<evidence type="ECO:0000313" key="5">
    <source>
        <dbReference type="Proteomes" id="UP000028042"/>
    </source>
</evidence>
<reference evidence="4" key="2">
    <citation type="submission" date="2015-10" db="EMBL/GenBank/DDBJ databases">
        <title>Improved Draft Genome Sequence of Clostridium pasteurianum Strain ATCC 6013 (DSM 525) Using a Hybrid Next-Generation Sequencing Approach.</title>
        <authorList>
            <person name="Pyne M.E."/>
            <person name="Utturkar S.M."/>
            <person name="Brown S.D."/>
            <person name="Moo-Young M."/>
            <person name="Chung D.A."/>
            <person name="Chou P.C."/>
        </authorList>
    </citation>
    <scope>NUCLEOTIDE SEQUENCE</scope>
    <source>
        <strain evidence="4">ATCC 6013</strain>
    </source>
</reference>
<feature type="region of interest" description="Disordered" evidence="1">
    <location>
        <begin position="58"/>
        <end position="94"/>
    </location>
</feature>
<feature type="compositionally biased region" description="Low complexity" evidence="1">
    <location>
        <begin position="58"/>
        <end position="72"/>
    </location>
</feature>
<feature type="chain" id="PRO_5038291271" description="Lipoprotein" evidence="2">
    <location>
        <begin position="24"/>
        <end position="310"/>
    </location>
</feature>
<name>A0A0H3J5G7_CLOPA</name>
<dbReference type="Proteomes" id="UP000030905">
    <property type="component" value="Chromosome"/>
</dbReference>
<dbReference type="EMBL" id="CP009268">
    <property type="protein sequence ID" value="AJA50168.1"/>
    <property type="molecule type" value="Genomic_DNA"/>
</dbReference>
<dbReference type="EMBL" id="JPGY02000001">
    <property type="protein sequence ID" value="KRU13819.1"/>
    <property type="molecule type" value="Genomic_DNA"/>
</dbReference>
<dbReference type="PATRIC" id="fig|1262449.3.peg.4046"/>
<evidence type="ECO:0000256" key="2">
    <source>
        <dbReference type="SAM" id="SignalP"/>
    </source>
</evidence>
<keyword evidence="2" id="KW-0732">Signal</keyword>
<reference evidence="3 6" key="1">
    <citation type="journal article" date="2015" name="Genome Announc.">
        <title>Complete Genome Sequence of the Nitrogen-Fixing and Solvent-Producing Clostridium pasteurianum DSM 525.</title>
        <authorList>
            <person name="Poehlein A."/>
            <person name="Grosse-Honebrink A."/>
            <person name="Zhang Y."/>
            <person name="Minton N.P."/>
            <person name="Daniel R."/>
        </authorList>
    </citation>
    <scope>NUCLEOTIDE SEQUENCE [LARGE SCALE GENOMIC DNA]</scope>
    <source>
        <strain evidence="3">DSM 525</strain>
        <strain evidence="6">DSM 525 / ATCC 6013</strain>
    </source>
</reference>
<sequence>MKNVIISIILILSLIQLSACSSATLENKSHSNTQSINKVDNNTALINENNNVNLVNANNNNTVSNNSSSKNLESGSNNKTLEINSPKGNSDNVNSNTITDINNWSHPVKYVFNNANIQIQKVEFKENKTYPIFYVNLTKNIDSENKTYYKNLISQIAIANGYWNYEIIDTKKDVDIKVTCDRSKSILKEIIYNKDSNYFVESNEDKKVINNTDDEFINYLINNVGEVKSFVNSLKNNKNVNSIIYVERYPDENSKNSYIRDYYGIYVGEEHTDHNVNIYRFAINKDSKEILYYDVINDKYETLNEWRKNK</sequence>
<dbReference type="eggNOG" id="ENOG5033B2I">
    <property type="taxonomic scope" value="Bacteria"/>
</dbReference>
<reference evidence="4 5" key="3">
    <citation type="journal article" name="Genome Announc.">
        <title>Improved Draft Genome Sequence of Clostridium pasteurianum Strain ATCC 6013 (DSM 525) Using a Hybrid Next-Generation Sequencing Approach.</title>
        <authorList>
            <person name="Pyne M.E."/>
            <person name="Utturkar S."/>
            <person name="Brown S.D."/>
            <person name="Moo-Young M."/>
            <person name="Chung D.A."/>
            <person name="Chou C.P."/>
        </authorList>
    </citation>
    <scope>NUCLEOTIDE SEQUENCE [LARGE SCALE GENOMIC DNA]</scope>
    <source>
        <strain evidence="4 5">ATCC 6013</strain>
    </source>
</reference>
<gene>
    <name evidence="3" type="ORF">CLPA_c00550</name>
    <name evidence="4" type="ORF">CP6013_03073</name>
</gene>
<dbReference type="Proteomes" id="UP000028042">
    <property type="component" value="Unassembled WGS sequence"/>
</dbReference>
<evidence type="ECO:0000313" key="3">
    <source>
        <dbReference type="EMBL" id="AJA50168.1"/>
    </source>
</evidence>
<dbReference type="KEGG" id="cpae:CPAST_c00550"/>
<dbReference type="KEGG" id="cpat:CLPA_c00550"/>